<dbReference type="InterPro" id="IPR036390">
    <property type="entry name" value="WH_DNA-bd_sf"/>
</dbReference>
<evidence type="ECO:0000313" key="2">
    <source>
        <dbReference type="EMBL" id="GAA2227430.1"/>
    </source>
</evidence>
<gene>
    <name evidence="2" type="ORF">GCM10009851_09580</name>
</gene>
<name>A0ABN3DCG3_9MICO</name>
<dbReference type="PROSITE" id="PS50995">
    <property type="entry name" value="HTH_MARR_2"/>
    <property type="match status" value="1"/>
</dbReference>
<organism evidence="2 3">
    <name type="scientific">Herbiconiux moechotypicola</name>
    <dbReference type="NCBI Taxonomy" id="637393"/>
    <lineage>
        <taxon>Bacteria</taxon>
        <taxon>Bacillati</taxon>
        <taxon>Actinomycetota</taxon>
        <taxon>Actinomycetes</taxon>
        <taxon>Micrococcales</taxon>
        <taxon>Microbacteriaceae</taxon>
        <taxon>Herbiconiux</taxon>
    </lineage>
</organism>
<dbReference type="InterPro" id="IPR036388">
    <property type="entry name" value="WH-like_DNA-bd_sf"/>
</dbReference>
<dbReference type="InterPro" id="IPR000835">
    <property type="entry name" value="HTH_MarR-typ"/>
</dbReference>
<dbReference type="PRINTS" id="PR00598">
    <property type="entry name" value="HTHMARR"/>
</dbReference>
<dbReference type="InterPro" id="IPR039422">
    <property type="entry name" value="MarR/SlyA-like"/>
</dbReference>
<dbReference type="Pfam" id="PF12802">
    <property type="entry name" value="MarR_2"/>
    <property type="match status" value="1"/>
</dbReference>
<sequence>MLSQITAKLCGMVESSGREALEGDDLETWAALATVLEWLPPALDAPLMRDFGLTHFEYGVLYALAAAPGRRLRIGTLADYANSSLSRVSRAVSRLQERGWADRARDPDDGRSMLVTLTDEGDAVYRRATPVHVQSVDSLVLDALTAAQRRQLRDIAQRIARAVRPDDGWRPS</sequence>
<proteinExistence type="predicted"/>
<feature type="domain" description="HTH marR-type" evidence="1">
    <location>
        <begin position="1"/>
        <end position="161"/>
    </location>
</feature>
<dbReference type="PANTHER" id="PTHR33164">
    <property type="entry name" value="TRANSCRIPTIONAL REGULATOR, MARR FAMILY"/>
    <property type="match status" value="1"/>
</dbReference>
<reference evidence="2 3" key="1">
    <citation type="journal article" date="2019" name="Int. J. Syst. Evol. Microbiol.">
        <title>The Global Catalogue of Microorganisms (GCM) 10K type strain sequencing project: providing services to taxonomists for standard genome sequencing and annotation.</title>
        <authorList>
            <consortium name="The Broad Institute Genomics Platform"/>
            <consortium name="The Broad Institute Genome Sequencing Center for Infectious Disease"/>
            <person name="Wu L."/>
            <person name="Ma J."/>
        </authorList>
    </citation>
    <scope>NUCLEOTIDE SEQUENCE [LARGE SCALE GENOMIC DNA]</scope>
    <source>
        <strain evidence="2 3">JCM 16117</strain>
    </source>
</reference>
<dbReference type="Gene3D" id="1.10.10.10">
    <property type="entry name" value="Winged helix-like DNA-binding domain superfamily/Winged helix DNA-binding domain"/>
    <property type="match status" value="1"/>
</dbReference>
<dbReference type="PANTHER" id="PTHR33164:SF99">
    <property type="entry name" value="MARR FAMILY REGULATORY PROTEIN"/>
    <property type="match status" value="1"/>
</dbReference>
<dbReference type="SUPFAM" id="SSF46785">
    <property type="entry name" value="Winged helix' DNA-binding domain"/>
    <property type="match status" value="1"/>
</dbReference>
<comment type="caution">
    <text evidence="2">The sequence shown here is derived from an EMBL/GenBank/DDBJ whole genome shotgun (WGS) entry which is preliminary data.</text>
</comment>
<protein>
    <submittedName>
        <fullName evidence="2">MarR family transcriptional regulator</fullName>
    </submittedName>
</protein>
<keyword evidence="3" id="KW-1185">Reference proteome</keyword>
<dbReference type="EMBL" id="BAAAQY010000002">
    <property type="protein sequence ID" value="GAA2227430.1"/>
    <property type="molecule type" value="Genomic_DNA"/>
</dbReference>
<dbReference type="SMART" id="SM00347">
    <property type="entry name" value="HTH_MARR"/>
    <property type="match status" value="1"/>
</dbReference>
<dbReference type="Proteomes" id="UP001500929">
    <property type="component" value="Unassembled WGS sequence"/>
</dbReference>
<evidence type="ECO:0000313" key="3">
    <source>
        <dbReference type="Proteomes" id="UP001500929"/>
    </source>
</evidence>
<evidence type="ECO:0000259" key="1">
    <source>
        <dbReference type="PROSITE" id="PS50995"/>
    </source>
</evidence>
<accession>A0ABN3DCG3</accession>